<dbReference type="Proteomes" id="UP001202328">
    <property type="component" value="Unassembled WGS sequence"/>
</dbReference>
<name>A0AAD4X940_9MAGN</name>
<keyword evidence="2" id="KW-1185">Reference proteome</keyword>
<sequence>MLLEDVSSLVTADVRIQVKPRKPRKLKAEFPTIHAPDTLKSLKSLHNVKDITMSFQPLK</sequence>
<comment type="caution">
    <text evidence="1">The sequence shown here is derived from an EMBL/GenBank/DDBJ whole genome shotgun (WGS) entry which is preliminary data.</text>
</comment>
<organism evidence="1 2">
    <name type="scientific">Papaver atlanticum</name>
    <dbReference type="NCBI Taxonomy" id="357466"/>
    <lineage>
        <taxon>Eukaryota</taxon>
        <taxon>Viridiplantae</taxon>
        <taxon>Streptophyta</taxon>
        <taxon>Embryophyta</taxon>
        <taxon>Tracheophyta</taxon>
        <taxon>Spermatophyta</taxon>
        <taxon>Magnoliopsida</taxon>
        <taxon>Ranunculales</taxon>
        <taxon>Papaveraceae</taxon>
        <taxon>Papaveroideae</taxon>
        <taxon>Papaver</taxon>
    </lineage>
</organism>
<dbReference type="AlphaFoldDB" id="A0AAD4X940"/>
<accession>A0AAD4X940</accession>
<evidence type="ECO:0000313" key="1">
    <source>
        <dbReference type="EMBL" id="KAI3872181.1"/>
    </source>
</evidence>
<gene>
    <name evidence="1" type="ORF">MKW98_011673</name>
</gene>
<dbReference type="EMBL" id="JAJJMB010012966">
    <property type="protein sequence ID" value="KAI3872181.1"/>
    <property type="molecule type" value="Genomic_DNA"/>
</dbReference>
<reference evidence="1" key="1">
    <citation type="submission" date="2022-04" db="EMBL/GenBank/DDBJ databases">
        <title>A functionally conserved STORR gene fusion in Papaver species that diverged 16.8 million years ago.</title>
        <authorList>
            <person name="Catania T."/>
        </authorList>
    </citation>
    <scope>NUCLEOTIDE SEQUENCE</scope>
    <source>
        <strain evidence="1">S-188037</strain>
    </source>
</reference>
<protein>
    <submittedName>
        <fullName evidence="1">Uncharacterized protein</fullName>
    </submittedName>
</protein>
<proteinExistence type="predicted"/>
<evidence type="ECO:0000313" key="2">
    <source>
        <dbReference type="Proteomes" id="UP001202328"/>
    </source>
</evidence>
<feature type="non-terminal residue" evidence="1">
    <location>
        <position position="59"/>
    </location>
</feature>